<evidence type="ECO:0000313" key="3">
    <source>
        <dbReference type="Proteomes" id="UP000235371"/>
    </source>
</evidence>
<proteinExistence type="predicted"/>
<protein>
    <recommendedName>
        <fullName evidence="4">Fe2OG dioxygenase domain-containing protein</fullName>
    </recommendedName>
</protein>
<dbReference type="EMBL" id="KZ613919">
    <property type="protein sequence ID" value="PMD49765.1"/>
    <property type="molecule type" value="Genomic_DNA"/>
</dbReference>
<dbReference type="GeneID" id="36579669"/>
<dbReference type="PANTHER" id="PTHR33099">
    <property type="entry name" value="FE2OG DIOXYGENASE DOMAIN-CONTAINING PROTEIN"/>
    <property type="match status" value="1"/>
</dbReference>
<feature type="region of interest" description="Disordered" evidence="1">
    <location>
        <begin position="1"/>
        <end position="68"/>
    </location>
</feature>
<dbReference type="Proteomes" id="UP000235371">
    <property type="component" value="Unassembled WGS sequence"/>
</dbReference>
<dbReference type="PANTHER" id="PTHR33099:SF7">
    <property type="entry name" value="MYND-TYPE DOMAIN-CONTAINING PROTEIN"/>
    <property type="match status" value="1"/>
</dbReference>
<dbReference type="AlphaFoldDB" id="A0A2J6SG67"/>
<dbReference type="RefSeq" id="XP_024726669.1">
    <property type="nucleotide sequence ID" value="XM_024871587.1"/>
</dbReference>
<organism evidence="2 3">
    <name type="scientific">Hyaloscypha bicolor E</name>
    <dbReference type="NCBI Taxonomy" id="1095630"/>
    <lineage>
        <taxon>Eukaryota</taxon>
        <taxon>Fungi</taxon>
        <taxon>Dikarya</taxon>
        <taxon>Ascomycota</taxon>
        <taxon>Pezizomycotina</taxon>
        <taxon>Leotiomycetes</taxon>
        <taxon>Helotiales</taxon>
        <taxon>Hyaloscyphaceae</taxon>
        <taxon>Hyaloscypha</taxon>
        <taxon>Hyaloscypha bicolor</taxon>
    </lineage>
</organism>
<feature type="compositionally biased region" description="Polar residues" evidence="1">
    <location>
        <begin position="1"/>
        <end position="28"/>
    </location>
</feature>
<gene>
    <name evidence="2" type="ORF">K444DRAFT_282833</name>
</gene>
<evidence type="ECO:0008006" key="4">
    <source>
        <dbReference type="Google" id="ProtNLM"/>
    </source>
</evidence>
<evidence type="ECO:0000256" key="1">
    <source>
        <dbReference type="SAM" id="MobiDB-lite"/>
    </source>
</evidence>
<sequence>MATTPNQASGSTGNQVPPQQASKETSAMPSAKKAEIDEADSDSDGPPPSPMRPYSYEKKKKPMPSLRKQAEKVVLKQLTKTLEGNSALARYCCGGRVLTTLSGESSTAAKDMTVPVSPPIILRWDDPTDNDTPRRIRLPIAVGTTKGNPVAFSVIDNSRLIKACSPSGVLPESQFSTNLDPHYLGILDVVAQTILPGFETDLLQGRPEHRGVSAQLTHLQIHSGPSTSVKMFLPPIPANNYLGILLVCLPNMHQGGQLEVSNEGHSTIFDWSGAKPTDIKWAAFVGDCQHKMHPIQRGNQIMLVYNLRVTERVGSVMQNPVLADATQFPLYDGVRSILEHPGFMKEGGMIGFYCRYPYSHTAANAAKAMPYALIGVDLVVHNVFRSLGLEVKVRPLLDQSELYDMDEFEYEFDRDCYGDEPWEFPEYLPNQCRCGCESPYSCSGGCSPYYPDFPPFEEWKARKQQGDLIGTEFRELQFCRTGEDALFRREEKESELQETWEWKKYRNIQWLNTPEEREKGSPWELALHNIPYTDDETYIERFYSYVVLLIRVPKMAKRDLTVNA</sequence>
<dbReference type="InParanoid" id="A0A2J6SG67"/>
<dbReference type="OrthoDB" id="27483at2759"/>
<keyword evidence="3" id="KW-1185">Reference proteome</keyword>
<name>A0A2J6SG67_9HELO</name>
<accession>A0A2J6SG67</accession>
<evidence type="ECO:0000313" key="2">
    <source>
        <dbReference type="EMBL" id="PMD49765.1"/>
    </source>
</evidence>
<reference evidence="2 3" key="1">
    <citation type="submission" date="2016-04" db="EMBL/GenBank/DDBJ databases">
        <title>A degradative enzymes factory behind the ericoid mycorrhizal symbiosis.</title>
        <authorList>
            <consortium name="DOE Joint Genome Institute"/>
            <person name="Martino E."/>
            <person name="Morin E."/>
            <person name="Grelet G."/>
            <person name="Kuo A."/>
            <person name="Kohler A."/>
            <person name="Daghino S."/>
            <person name="Barry K."/>
            <person name="Choi C."/>
            <person name="Cichocki N."/>
            <person name="Clum A."/>
            <person name="Copeland A."/>
            <person name="Hainaut M."/>
            <person name="Haridas S."/>
            <person name="Labutti K."/>
            <person name="Lindquist E."/>
            <person name="Lipzen A."/>
            <person name="Khouja H.-R."/>
            <person name="Murat C."/>
            <person name="Ohm R."/>
            <person name="Olson A."/>
            <person name="Spatafora J."/>
            <person name="Veneault-Fourrey C."/>
            <person name="Henrissat B."/>
            <person name="Grigoriev I."/>
            <person name="Martin F."/>
            <person name="Perotto S."/>
        </authorList>
    </citation>
    <scope>NUCLEOTIDE SEQUENCE [LARGE SCALE GENOMIC DNA]</scope>
    <source>
        <strain evidence="2 3">E</strain>
    </source>
</reference>